<protein>
    <submittedName>
        <fullName evidence="1">Uncharacterized protein</fullName>
    </submittedName>
</protein>
<name>A0A0K2UVZ7_LEPSM</name>
<sequence length="68" mass="7912">IYLSLARRSFMISGSSSAYSYLLNQWILLCYENIISAWKVIAQLIQNENPMVQFPRTYKLGKSLLRIP</sequence>
<feature type="non-terminal residue" evidence="1">
    <location>
        <position position="1"/>
    </location>
</feature>
<dbReference type="EMBL" id="HACA01024899">
    <property type="protein sequence ID" value="CDW42260.1"/>
    <property type="molecule type" value="Transcribed_RNA"/>
</dbReference>
<reference evidence="1" key="1">
    <citation type="submission" date="2014-05" db="EMBL/GenBank/DDBJ databases">
        <authorList>
            <person name="Chronopoulou M."/>
        </authorList>
    </citation>
    <scope>NUCLEOTIDE SEQUENCE</scope>
    <source>
        <tissue evidence="1">Whole organism</tissue>
    </source>
</reference>
<proteinExistence type="predicted"/>
<evidence type="ECO:0000313" key="1">
    <source>
        <dbReference type="EMBL" id="CDW42260.1"/>
    </source>
</evidence>
<dbReference type="AlphaFoldDB" id="A0A0K2UVZ7"/>
<organism evidence="1">
    <name type="scientific">Lepeophtheirus salmonis</name>
    <name type="common">Salmon louse</name>
    <name type="synonym">Caligus salmonis</name>
    <dbReference type="NCBI Taxonomy" id="72036"/>
    <lineage>
        <taxon>Eukaryota</taxon>
        <taxon>Metazoa</taxon>
        <taxon>Ecdysozoa</taxon>
        <taxon>Arthropoda</taxon>
        <taxon>Crustacea</taxon>
        <taxon>Multicrustacea</taxon>
        <taxon>Hexanauplia</taxon>
        <taxon>Copepoda</taxon>
        <taxon>Siphonostomatoida</taxon>
        <taxon>Caligidae</taxon>
        <taxon>Lepeophtheirus</taxon>
    </lineage>
</organism>
<accession>A0A0K2UVZ7</accession>